<dbReference type="SUPFAM" id="SSF53300">
    <property type="entry name" value="vWA-like"/>
    <property type="match status" value="1"/>
</dbReference>
<feature type="domain" description="VWFA" evidence="2">
    <location>
        <begin position="599"/>
        <end position="783"/>
    </location>
</feature>
<evidence type="ECO:0000256" key="1">
    <source>
        <dbReference type="SAM" id="MobiDB-lite"/>
    </source>
</evidence>
<proteinExistence type="predicted"/>
<dbReference type="SMART" id="SM00327">
    <property type="entry name" value="VWA"/>
    <property type="match status" value="1"/>
</dbReference>
<dbReference type="Proteomes" id="UP000885986">
    <property type="component" value="Unassembled WGS sequence"/>
</dbReference>
<protein>
    <submittedName>
        <fullName evidence="3">VWA domain-containing protein</fullName>
    </submittedName>
</protein>
<evidence type="ECO:0000313" key="3">
    <source>
        <dbReference type="EMBL" id="HET98645.1"/>
    </source>
</evidence>
<dbReference type="AlphaFoldDB" id="A0A7C2TKP2"/>
<organism evidence="3">
    <name type="scientific">Desulfurivibrio alkaliphilus</name>
    <dbReference type="NCBI Taxonomy" id="427923"/>
    <lineage>
        <taxon>Bacteria</taxon>
        <taxon>Pseudomonadati</taxon>
        <taxon>Thermodesulfobacteriota</taxon>
        <taxon>Desulfobulbia</taxon>
        <taxon>Desulfobulbales</taxon>
        <taxon>Desulfobulbaceae</taxon>
        <taxon>Desulfurivibrio</taxon>
    </lineage>
</organism>
<dbReference type="InterPro" id="IPR036465">
    <property type="entry name" value="vWFA_dom_sf"/>
</dbReference>
<dbReference type="InterPro" id="IPR002035">
    <property type="entry name" value="VWF_A"/>
</dbReference>
<dbReference type="EMBL" id="DSDS01000185">
    <property type="protein sequence ID" value="HET98645.1"/>
    <property type="molecule type" value="Genomic_DNA"/>
</dbReference>
<dbReference type="PANTHER" id="PTHR41248">
    <property type="entry name" value="NORD PROTEIN"/>
    <property type="match status" value="1"/>
</dbReference>
<dbReference type="CDD" id="cd01454">
    <property type="entry name" value="vWA_norD_type"/>
    <property type="match status" value="1"/>
</dbReference>
<gene>
    <name evidence="3" type="ORF">ENN98_08195</name>
</gene>
<comment type="caution">
    <text evidence="3">The sequence shown here is derived from an EMBL/GenBank/DDBJ whole genome shotgun (WGS) entry which is preliminary data.</text>
</comment>
<reference evidence="3" key="1">
    <citation type="journal article" date="2020" name="mSystems">
        <title>Genome- and Community-Level Interaction Insights into Carbon Utilization and Element Cycling Functions of Hydrothermarchaeota in Hydrothermal Sediment.</title>
        <authorList>
            <person name="Zhou Z."/>
            <person name="Liu Y."/>
            <person name="Xu W."/>
            <person name="Pan J."/>
            <person name="Luo Z.H."/>
            <person name="Li M."/>
        </authorList>
    </citation>
    <scope>NUCLEOTIDE SEQUENCE [LARGE SCALE GENOMIC DNA]</scope>
    <source>
        <strain evidence="3">SpSt-1224</strain>
    </source>
</reference>
<dbReference type="PANTHER" id="PTHR41248:SF1">
    <property type="entry name" value="NORD PROTEIN"/>
    <property type="match status" value="1"/>
</dbReference>
<dbReference type="InterPro" id="IPR051928">
    <property type="entry name" value="NorD/CobT"/>
</dbReference>
<name>A0A7C2TKP2_9BACT</name>
<accession>A0A7C2TKP2</accession>
<sequence length="784" mass="88011">MDHSELTARLAALIEVDALNYWEIEDYVEQLAAQPTEVQEEVLRQVGVIWPVSQALCLDFLDQVQRGLNCLHHSRLGEWVNATLDVYEKDGLKQAQRFLAEVESNFLCQIRGKSGLGLTEAGGRLLPYLRGLAGRALDLASAPTTYTDSQTIFLPPEITLCKEKRENFLTYKLLASWQWGLLAAGTFSARLTPEQPLIRELIVRHGRRLSSEQPFPANFYHLFPDPELAGDLFLLVETVRITKLMRQELPGLMRDSAPILAQLRRQRPALSGLEGKNRLLEALNHWALTAAPPESAAGPNAKLYARAVELLLPLANTGGTIDDSLGITAQLYRLCERLPGGYHPEHPPILGGRLQPRAVEAIRLRRREESRQQFIKALGAMLAVEAGENAPPERHPAQRQKPSGLPDDAAAALLPPPAKGGEGEQPLKPPPAETEYITVGGREIKIPEPLRELAGEIRQDLGRIPERYISAALEQAGTAAVGGPGPDPNEGPEATGPLLYDEWDYRRGGFRKNWCTLLEKQLLPVSSPFVENTREKYRGQLRLLKRQFEMMRLQQRFVRRQKEGDEIDLDAAIEALIDIRAGHPASDNLFIRLNRDERNIAAIFLVDMSYSTEGWVSTALKEALVLMCESLQVLGDRYAIYGFSGMRRSRAELYQIKHLGEQYDRKVKGRISAIIPKDYTRMGPPIRHVSRILAASEAKIRLLITLSDGKPEDYDDYKGEYAIEDTRHALIEAKAAGIHPFCITIDREAQEYIPHMYGAVNYIFINDVKRLPLRMPEIYRALTT</sequence>
<feature type="region of interest" description="Disordered" evidence="1">
    <location>
        <begin position="388"/>
        <end position="432"/>
    </location>
</feature>
<dbReference type="Gene3D" id="3.40.50.410">
    <property type="entry name" value="von Willebrand factor, type A domain"/>
    <property type="match status" value="1"/>
</dbReference>
<evidence type="ECO:0000259" key="2">
    <source>
        <dbReference type="SMART" id="SM00327"/>
    </source>
</evidence>